<evidence type="ECO:0000313" key="1">
    <source>
        <dbReference type="EMBL" id="TGZ71891.1"/>
    </source>
</evidence>
<proteinExistence type="predicted"/>
<evidence type="ECO:0000313" key="2">
    <source>
        <dbReference type="Proteomes" id="UP000308267"/>
    </source>
</evidence>
<sequence length="274" mass="31185">MTARQSSMSDSIKSIIGDLVRCCGEPYVAAPEVIELLYTQLCSSARQLISGLRSQRLSLENILSIVQNDPLRLARVVDYYRVLDSGYGEDGTLRNLEDDEETYLSMIMLKGNGLKRLMNLSAQLKIQIADEDRALLPRHYAPFVEGRRLRLERIDRKITQLSVDEYLKFSKMRQSASLLTLVKPSTRRAFWRWISEQCPDVDSPVDQSVRYPSSLSEELRVLVHVLTGDLLHVIDLTLYYRQKLGIELSSPLTPVELKQAAHMKSVKFAASKIP</sequence>
<reference evidence="1 2" key="1">
    <citation type="journal article" date="2019" name="BMC Genomics">
        <title>New insights from Opisthorchis felineus genome: update on genomics of the epidemiologically important liver flukes.</title>
        <authorList>
            <person name="Ershov N.I."/>
            <person name="Mordvinov V.A."/>
            <person name="Prokhortchouk E.B."/>
            <person name="Pakharukova M.Y."/>
            <person name="Gunbin K.V."/>
            <person name="Ustyantsev K."/>
            <person name="Genaev M.A."/>
            <person name="Blinov A.G."/>
            <person name="Mazur A."/>
            <person name="Boulygina E."/>
            <person name="Tsygankova S."/>
            <person name="Khrameeva E."/>
            <person name="Chekanov N."/>
            <person name="Fan G."/>
            <person name="Xiao A."/>
            <person name="Zhang H."/>
            <person name="Xu X."/>
            <person name="Yang H."/>
            <person name="Solovyev V."/>
            <person name="Lee S.M."/>
            <person name="Liu X."/>
            <person name="Afonnikov D.A."/>
            <person name="Skryabin K.G."/>
        </authorList>
    </citation>
    <scope>NUCLEOTIDE SEQUENCE [LARGE SCALE GENOMIC DNA]</scope>
    <source>
        <strain evidence="1">AK-0245</strain>
        <tissue evidence="1">Whole organism</tissue>
    </source>
</reference>
<comment type="caution">
    <text evidence="1">The sequence shown here is derived from an EMBL/GenBank/DDBJ whole genome shotgun (WGS) entry which is preliminary data.</text>
</comment>
<keyword evidence="2" id="KW-1185">Reference proteome</keyword>
<accession>A0A4S2M664</accession>
<dbReference type="OrthoDB" id="6230219at2759"/>
<gene>
    <name evidence="1" type="ORF">CRM22_002406</name>
</gene>
<dbReference type="EMBL" id="SJOL01004239">
    <property type="protein sequence ID" value="TGZ71891.1"/>
    <property type="molecule type" value="Genomic_DNA"/>
</dbReference>
<name>A0A4S2M664_OPIFE</name>
<dbReference type="AlphaFoldDB" id="A0A4S2M664"/>
<protein>
    <submittedName>
        <fullName evidence="1">Uncharacterized protein</fullName>
    </submittedName>
</protein>
<dbReference type="Proteomes" id="UP000308267">
    <property type="component" value="Unassembled WGS sequence"/>
</dbReference>
<organism evidence="1 2">
    <name type="scientific">Opisthorchis felineus</name>
    <dbReference type="NCBI Taxonomy" id="147828"/>
    <lineage>
        <taxon>Eukaryota</taxon>
        <taxon>Metazoa</taxon>
        <taxon>Spiralia</taxon>
        <taxon>Lophotrochozoa</taxon>
        <taxon>Platyhelminthes</taxon>
        <taxon>Trematoda</taxon>
        <taxon>Digenea</taxon>
        <taxon>Opisthorchiida</taxon>
        <taxon>Opisthorchiata</taxon>
        <taxon>Opisthorchiidae</taxon>
        <taxon>Opisthorchis</taxon>
    </lineage>
</organism>